<gene>
    <name evidence="2" type="ORF">LCGC14_1118250</name>
</gene>
<feature type="transmembrane region" description="Helical" evidence="1">
    <location>
        <begin position="85"/>
        <end position="113"/>
    </location>
</feature>
<name>A0A0F9M4P7_9ZZZZ</name>
<keyword evidence="1" id="KW-1133">Transmembrane helix</keyword>
<proteinExistence type="predicted"/>
<dbReference type="EMBL" id="LAZR01005155">
    <property type="protein sequence ID" value="KKN02380.1"/>
    <property type="molecule type" value="Genomic_DNA"/>
</dbReference>
<feature type="transmembrane region" description="Helical" evidence="1">
    <location>
        <begin position="45"/>
        <end position="65"/>
    </location>
</feature>
<feature type="transmembrane region" description="Helical" evidence="1">
    <location>
        <begin position="12"/>
        <end position="33"/>
    </location>
</feature>
<evidence type="ECO:0000313" key="2">
    <source>
        <dbReference type="EMBL" id="KKN02380.1"/>
    </source>
</evidence>
<keyword evidence="1" id="KW-0472">Membrane</keyword>
<accession>A0A0F9M4P7</accession>
<dbReference type="AlphaFoldDB" id="A0A0F9M4P7"/>
<sequence>MNLDLIKRLKKYYCYAYEFVLLTILIFIPALFISTSVRKILDESLVSRSIVWILPIFLLNLVIFLKFRRSIHGLFVWNKTKSGYIYYFVYFVVLSSLLFRLGVLILMMVGLIIVYGVEEVLIEGFQDFWRKTLTYTIIEFSIPIFTVIYLWFNQVEKIEDSGGEDEEEIPVEYEVKRLERKPVIVTIRSGS</sequence>
<feature type="transmembrane region" description="Helical" evidence="1">
    <location>
        <begin position="133"/>
        <end position="152"/>
    </location>
</feature>
<organism evidence="2">
    <name type="scientific">marine sediment metagenome</name>
    <dbReference type="NCBI Taxonomy" id="412755"/>
    <lineage>
        <taxon>unclassified sequences</taxon>
        <taxon>metagenomes</taxon>
        <taxon>ecological metagenomes</taxon>
    </lineage>
</organism>
<keyword evidence="1" id="KW-0812">Transmembrane</keyword>
<reference evidence="2" key="1">
    <citation type="journal article" date="2015" name="Nature">
        <title>Complex archaea that bridge the gap between prokaryotes and eukaryotes.</title>
        <authorList>
            <person name="Spang A."/>
            <person name="Saw J.H."/>
            <person name="Jorgensen S.L."/>
            <person name="Zaremba-Niedzwiedzka K."/>
            <person name="Martijn J."/>
            <person name="Lind A.E."/>
            <person name="van Eijk R."/>
            <person name="Schleper C."/>
            <person name="Guy L."/>
            <person name="Ettema T.J."/>
        </authorList>
    </citation>
    <scope>NUCLEOTIDE SEQUENCE</scope>
</reference>
<evidence type="ECO:0000256" key="1">
    <source>
        <dbReference type="SAM" id="Phobius"/>
    </source>
</evidence>
<protein>
    <submittedName>
        <fullName evidence="2">Uncharacterized protein</fullName>
    </submittedName>
</protein>
<comment type="caution">
    <text evidence="2">The sequence shown here is derived from an EMBL/GenBank/DDBJ whole genome shotgun (WGS) entry which is preliminary data.</text>
</comment>